<name>A0AA36GRU6_CYLNA</name>
<dbReference type="Proteomes" id="UP001176961">
    <property type="component" value="Unassembled WGS sequence"/>
</dbReference>
<evidence type="ECO:0000313" key="2">
    <source>
        <dbReference type="EMBL" id="CAJ0597027.1"/>
    </source>
</evidence>
<feature type="compositionally biased region" description="Basic and acidic residues" evidence="1">
    <location>
        <begin position="44"/>
        <end position="56"/>
    </location>
</feature>
<feature type="compositionally biased region" description="Polar residues" evidence="1">
    <location>
        <begin position="9"/>
        <end position="43"/>
    </location>
</feature>
<comment type="caution">
    <text evidence="2">The sequence shown here is derived from an EMBL/GenBank/DDBJ whole genome shotgun (WGS) entry which is preliminary data.</text>
</comment>
<feature type="compositionally biased region" description="Basic and acidic residues" evidence="1">
    <location>
        <begin position="65"/>
        <end position="81"/>
    </location>
</feature>
<feature type="region of interest" description="Disordered" evidence="1">
    <location>
        <begin position="1"/>
        <end position="103"/>
    </location>
</feature>
<accession>A0AA36GRU6</accession>
<gene>
    <name evidence="2" type="ORF">CYNAS_LOCUS9010</name>
</gene>
<evidence type="ECO:0000313" key="3">
    <source>
        <dbReference type="Proteomes" id="UP001176961"/>
    </source>
</evidence>
<evidence type="ECO:0000256" key="1">
    <source>
        <dbReference type="SAM" id="MobiDB-lite"/>
    </source>
</evidence>
<proteinExistence type="predicted"/>
<dbReference type="EMBL" id="CATQJL010000223">
    <property type="protein sequence ID" value="CAJ0597027.1"/>
    <property type="molecule type" value="Genomic_DNA"/>
</dbReference>
<keyword evidence="3" id="KW-1185">Reference proteome</keyword>
<protein>
    <submittedName>
        <fullName evidence="2">Uncharacterized protein</fullName>
    </submittedName>
</protein>
<dbReference type="AlphaFoldDB" id="A0AA36GRU6"/>
<organism evidence="2 3">
    <name type="scientific">Cylicocyclus nassatus</name>
    <name type="common">Nematode worm</name>
    <dbReference type="NCBI Taxonomy" id="53992"/>
    <lineage>
        <taxon>Eukaryota</taxon>
        <taxon>Metazoa</taxon>
        <taxon>Ecdysozoa</taxon>
        <taxon>Nematoda</taxon>
        <taxon>Chromadorea</taxon>
        <taxon>Rhabditida</taxon>
        <taxon>Rhabditina</taxon>
        <taxon>Rhabditomorpha</taxon>
        <taxon>Strongyloidea</taxon>
        <taxon>Strongylidae</taxon>
        <taxon>Cylicocyclus</taxon>
    </lineage>
</organism>
<sequence>MCINRKKSLNSNPKEQKPQTSASSNVESQKPSPQSVAAASSLPTKEKEKEVEKSSDVAENTPVKPMEKEQVKEEKPEEPLHIKVPPPRILKAKRSPKEVRASDPQYKTLELDLSDWDSVKIIKKSEANLDEILKKDVALEGTQISVSDLQ</sequence>
<reference evidence="2" key="1">
    <citation type="submission" date="2023-07" db="EMBL/GenBank/DDBJ databases">
        <authorList>
            <consortium name="CYATHOMIX"/>
        </authorList>
    </citation>
    <scope>NUCLEOTIDE SEQUENCE</scope>
    <source>
        <strain evidence="2">N/A</strain>
    </source>
</reference>